<reference evidence="2 3" key="1">
    <citation type="submission" date="2019-03" db="EMBL/GenBank/DDBJ databases">
        <title>Single cell metagenomics reveals metabolic interactions within the superorganism composed of flagellate Streblomastix strix and complex community of Bacteroidetes bacteria on its surface.</title>
        <authorList>
            <person name="Treitli S.C."/>
            <person name="Kolisko M."/>
            <person name="Husnik F."/>
            <person name="Keeling P."/>
            <person name="Hampl V."/>
        </authorList>
    </citation>
    <scope>NUCLEOTIDE SEQUENCE [LARGE SCALE GENOMIC DNA]</scope>
    <source>
        <strain evidence="2">ST1C</strain>
    </source>
</reference>
<dbReference type="Proteomes" id="UP000324800">
    <property type="component" value="Unassembled WGS sequence"/>
</dbReference>
<evidence type="ECO:0000313" key="2">
    <source>
        <dbReference type="EMBL" id="KAA6395396.1"/>
    </source>
</evidence>
<keyword evidence="1" id="KW-1133">Transmembrane helix</keyword>
<dbReference type="EMBL" id="SNRW01001695">
    <property type="protein sequence ID" value="KAA6395396.1"/>
    <property type="molecule type" value="Genomic_DNA"/>
</dbReference>
<evidence type="ECO:0000256" key="1">
    <source>
        <dbReference type="SAM" id="Phobius"/>
    </source>
</evidence>
<proteinExistence type="predicted"/>
<name>A0A5J4WL88_9EUKA</name>
<dbReference type="AlphaFoldDB" id="A0A5J4WL88"/>
<feature type="transmembrane region" description="Helical" evidence="1">
    <location>
        <begin position="22"/>
        <end position="43"/>
    </location>
</feature>
<sequence length="173" mass="20086">MKFEHQETYMRTPIQEYFNGCYLTSAVVGLVIFLHTECVNAYFEGKKLLGQRRESDDQFNFEVVKLSKRLIVLLIAIAMPFWRIAPFLAEPLEDEIELPTTTTLALTGSPMGFQSATMQIQQVLQTPTPRSRIQQKIYEKNQSRKPMSIIQRFSSLFHFTDGIQHPSHKMRVE</sequence>
<protein>
    <submittedName>
        <fullName evidence="2">Uncharacterized protein</fullName>
    </submittedName>
</protein>
<keyword evidence="1" id="KW-0812">Transmembrane</keyword>
<organism evidence="2 3">
    <name type="scientific">Streblomastix strix</name>
    <dbReference type="NCBI Taxonomy" id="222440"/>
    <lineage>
        <taxon>Eukaryota</taxon>
        <taxon>Metamonada</taxon>
        <taxon>Preaxostyla</taxon>
        <taxon>Oxymonadida</taxon>
        <taxon>Streblomastigidae</taxon>
        <taxon>Streblomastix</taxon>
    </lineage>
</organism>
<keyword evidence="1" id="KW-0472">Membrane</keyword>
<comment type="caution">
    <text evidence="2">The sequence shown here is derived from an EMBL/GenBank/DDBJ whole genome shotgun (WGS) entry which is preliminary data.</text>
</comment>
<evidence type="ECO:0000313" key="3">
    <source>
        <dbReference type="Proteomes" id="UP000324800"/>
    </source>
</evidence>
<accession>A0A5J4WL88</accession>
<gene>
    <name evidence="2" type="ORF">EZS28_009074</name>
</gene>